<dbReference type="Pfam" id="PF02458">
    <property type="entry name" value="Transferase"/>
    <property type="match status" value="1"/>
</dbReference>
<keyword evidence="1" id="KW-0808">Transferase</keyword>
<dbReference type="EMBL" id="JAUESC010000002">
    <property type="protein sequence ID" value="KAK0603742.1"/>
    <property type="molecule type" value="Genomic_DNA"/>
</dbReference>
<reference evidence="2" key="1">
    <citation type="journal article" date="2022" name="Plant J.">
        <title>Strategies of tolerance reflected in two North American maple genomes.</title>
        <authorList>
            <person name="McEvoy S.L."/>
            <person name="Sezen U.U."/>
            <person name="Trouern-Trend A."/>
            <person name="McMahon S.M."/>
            <person name="Schaberg P.G."/>
            <person name="Yang J."/>
            <person name="Wegrzyn J.L."/>
            <person name="Swenson N.G."/>
        </authorList>
    </citation>
    <scope>NUCLEOTIDE SEQUENCE</scope>
    <source>
        <strain evidence="2">NS2018</strain>
    </source>
</reference>
<dbReference type="Proteomes" id="UP001168877">
    <property type="component" value="Unassembled WGS sequence"/>
</dbReference>
<dbReference type="PANTHER" id="PTHR31896">
    <property type="entry name" value="FAMILY REGULATORY PROTEIN, PUTATIVE (AFU_ORTHOLOGUE AFUA_3G14730)-RELATED"/>
    <property type="match status" value="1"/>
</dbReference>
<evidence type="ECO:0000313" key="3">
    <source>
        <dbReference type="Proteomes" id="UP001168877"/>
    </source>
</evidence>
<keyword evidence="3" id="KW-1185">Reference proteome</keyword>
<gene>
    <name evidence="2" type="ORF">LWI29_008163</name>
</gene>
<dbReference type="InterPro" id="IPR051283">
    <property type="entry name" value="Sec_Metabolite_Acyltrans"/>
</dbReference>
<comment type="caution">
    <text evidence="2">The sequence shown here is derived from an EMBL/GenBank/DDBJ whole genome shotgun (WGS) entry which is preliminary data.</text>
</comment>
<dbReference type="Gene3D" id="3.30.559.10">
    <property type="entry name" value="Chloramphenicol acetyltransferase-like domain"/>
    <property type="match status" value="2"/>
</dbReference>
<name>A0AA39T1E0_ACESA</name>
<reference evidence="2" key="2">
    <citation type="submission" date="2023-06" db="EMBL/GenBank/DDBJ databases">
        <authorList>
            <person name="Swenson N.G."/>
            <person name="Wegrzyn J.L."/>
            <person name="Mcevoy S.L."/>
        </authorList>
    </citation>
    <scope>NUCLEOTIDE SEQUENCE</scope>
    <source>
        <strain evidence="2">NS2018</strain>
        <tissue evidence="2">Leaf</tissue>
    </source>
</reference>
<dbReference type="AlphaFoldDB" id="A0AA39T1E0"/>
<protein>
    <recommendedName>
        <fullName evidence="4">HXXXD-type acyl-transferase family protein</fullName>
    </recommendedName>
</protein>
<evidence type="ECO:0000256" key="1">
    <source>
        <dbReference type="ARBA" id="ARBA00022679"/>
    </source>
</evidence>
<sequence length="444" mass="49946">MASIRIISTSRVCAASDKQSNLRIDLPPWDLRKLLIDYSQKGLLFHKPKHEKEPENTYIQHLKSSLSRTLDLFDPLAGRLATIKHDDNSTCSFFIDCNNAGAEFVHASADGVFVADIIQPIYVPKIVYSFFPLNGVRSYEGTTKPLLAVQITELVDGTFLGISVNHTVVDATSFWHFVNSWSEISRGYECLSKPAPILERWFLHEQDCPIHIPLLITSEQLKNRYVPPRPLEQRVFHFSKENVAKLKAKANAEIDTNRISSLQALLGHFFRSLVRNTCIDHPDQEMNIRLPVGIRPRMNPPLPQHYFGNAGQAAVVSMKARELLEKGLGYVACEINKSIAMQTDEKFKDMLESWTKNPNVTSIDSWVSNGLIFSGSLWEDIYGNDFGWGRPIAVRTGPSNKIDGFITMFPGVEQASIDFEACISFETLRGMGSDTEFMDSVTST</sequence>
<accession>A0AA39T1E0</accession>
<evidence type="ECO:0000313" key="2">
    <source>
        <dbReference type="EMBL" id="KAK0603742.1"/>
    </source>
</evidence>
<dbReference type="GO" id="GO:0016740">
    <property type="term" value="F:transferase activity"/>
    <property type="evidence" value="ECO:0007669"/>
    <property type="project" value="UniProtKB-KW"/>
</dbReference>
<evidence type="ECO:0008006" key="4">
    <source>
        <dbReference type="Google" id="ProtNLM"/>
    </source>
</evidence>
<dbReference type="PANTHER" id="PTHR31896:SF43">
    <property type="entry name" value="PROTEIN ENHANCED PSEUDOMONAS SUSCEPTIBILITY 1"/>
    <property type="match status" value="1"/>
</dbReference>
<proteinExistence type="predicted"/>
<dbReference type="InterPro" id="IPR023213">
    <property type="entry name" value="CAT-like_dom_sf"/>
</dbReference>
<organism evidence="2 3">
    <name type="scientific">Acer saccharum</name>
    <name type="common">Sugar maple</name>
    <dbReference type="NCBI Taxonomy" id="4024"/>
    <lineage>
        <taxon>Eukaryota</taxon>
        <taxon>Viridiplantae</taxon>
        <taxon>Streptophyta</taxon>
        <taxon>Embryophyta</taxon>
        <taxon>Tracheophyta</taxon>
        <taxon>Spermatophyta</taxon>
        <taxon>Magnoliopsida</taxon>
        <taxon>eudicotyledons</taxon>
        <taxon>Gunneridae</taxon>
        <taxon>Pentapetalae</taxon>
        <taxon>rosids</taxon>
        <taxon>malvids</taxon>
        <taxon>Sapindales</taxon>
        <taxon>Sapindaceae</taxon>
        <taxon>Hippocastanoideae</taxon>
        <taxon>Acereae</taxon>
        <taxon>Acer</taxon>
    </lineage>
</organism>